<dbReference type="RefSeq" id="WP_005526329.1">
    <property type="nucleotide sequence ID" value="NZ_CP050134.2"/>
</dbReference>
<proteinExistence type="predicted"/>
<accession>A0A6H9XTB5</accession>
<comment type="caution">
    <text evidence="1">The sequence shown here is derived from an EMBL/GenBank/DDBJ whole genome shotgun (WGS) entry which is preliminary data.</text>
</comment>
<protein>
    <submittedName>
        <fullName evidence="1">Uncharacterized protein</fullName>
    </submittedName>
</protein>
<dbReference type="Proteomes" id="UP000249886">
    <property type="component" value="Unassembled WGS sequence"/>
</dbReference>
<dbReference type="AlphaFoldDB" id="A0A6H9XTB5"/>
<sequence>MYFSYGFERRREAEGQTLNRLASWVARHDDATLSLIFTFGDRTEFERIAQTYGGQVAWVQDITWRSPWTTSWDKYVGFITFNCLNPATDPAGAFFSSEAALQGLAVIAHGSGRAEEIRPIIVAEYTKSAKGDDPRDFVEKLMDAGTLLVYALDLPDTEAILDEVVYVNDAAQSDHTDLIQSLGESSWTSTTGYERHISSRDVVFSPEEKFEEPVEVFYRRWSLLAEHVRASPSLNMYLGVINHPPAATTMLRETPGLTLRWCRQFPAEEQETSMPGTAGVFLFDKTACYPNVLHQAMAGVTTQEGEVIVATSDSDFSTKVMDEMIGMLRNPMEMDVLRRLTSRSKSFIFQFAPGDSPEMVHGSVSTNNEAMRKIFHGLD</sequence>
<organism evidence="1 2">
    <name type="scientific">Corynebacterium matruchotii</name>
    <dbReference type="NCBI Taxonomy" id="43768"/>
    <lineage>
        <taxon>Bacteria</taxon>
        <taxon>Bacillati</taxon>
        <taxon>Actinomycetota</taxon>
        <taxon>Actinomycetes</taxon>
        <taxon>Mycobacteriales</taxon>
        <taxon>Corynebacteriaceae</taxon>
        <taxon>Corynebacterium</taxon>
    </lineage>
</organism>
<gene>
    <name evidence="1" type="ORF">NCTC10254_02483</name>
</gene>
<dbReference type="GeneID" id="84575353"/>
<dbReference type="EMBL" id="UARK01000035">
    <property type="protein sequence ID" value="SPW33945.1"/>
    <property type="molecule type" value="Genomic_DNA"/>
</dbReference>
<name>A0A6H9XTB5_9CORY</name>
<evidence type="ECO:0000313" key="1">
    <source>
        <dbReference type="EMBL" id="SPW33945.1"/>
    </source>
</evidence>
<evidence type="ECO:0000313" key="2">
    <source>
        <dbReference type="Proteomes" id="UP000249886"/>
    </source>
</evidence>
<reference evidence="1 2" key="1">
    <citation type="submission" date="2018-06" db="EMBL/GenBank/DDBJ databases">
        <authorList>
            <consortium name="Pathogen Informatics"/>
            <person name="Doyle S."/>
        </authorList>
    </citation>
    <scope>NUCLEOTIDE SEQUENCE [LARGE SCALE GENOMIC DNA]</scope>
    <source>
        <strain evidence="1 2">NCTC10254</strain>
    </source>
</reference>